<feature type="domain" description="DUF8054" evidence="4">
    <location>
        <begin position="109"/>
        <end position="224"/>
    </location>
</feature>
<feature type="transmembrane region" description="Helical" evidence="1">
    <location>
        <begin position="21"/>
        <end position="39"/>
    </location>
</feature>
<keyword evidence="1" id="KW-1133">Transmembrane helix</keyword>
<feature type="domain" description="DUF8054" evidence="2">
    <location>
        <begin position="7"/>
        <end position="86"/>
    </location>
</feature>
<gene>
    <name evidence="5" type="ORF">E5139_05805</name>
</gene>
<proteinExistence type="predicted"/>
<dbReference type="Pfam" id="PF26237">
    <property type="entry name" value="DUF8054_C"/>
    <property type="match status" value="1"/>
</dbReference>
<dbReference type="Proteomes" id="UP000297053">
    <property type="component" value="Chromosome"/>
</dbReference>
<evidence type="ECO:0000259" key="4">
    <source>
        <dbReference type="Pfam" id="PF26238"/>
    </source>
</evidence>
<protein>
    <submittedName>
        <fullName evidence="5">Uncharacterized protein</fullName>
    </submittedName>
</protein>
<feature type="domain" description="DUF8054" evidence="3">
    <location>
        <begin position="227"/>
        <end position="266"/>
    </location>
</feature>
<dbReference type="AlphaFoldDB" id="A0A4D6KA09"/>
<sequence>MTEFSVVERVRRPEYTGPNRCVPCTAVNVVIAAVASTLVGVVVPLAGVAVLALSLVSIYLRGYLVPGTPTLTKRYLPESIRARFDDHEADDEEWETIQKIEQHRENAVDPERFLADEGVVARDGGTDRFTEDFAALRDEHVEANRDSLREPATLATLFDAAPDSVATTDRDYPAIEIDNRIRKWPSEAALLADVATDAAMAAWTDRWTDVPVEQRATIREELRTLGDDCPACGGQITTTADTVESCCGLHEVIAAECGSCGDRLRELDENHEAKLTR</sequence>
<reference evidence="5 6" key="2">
    <citation type="submission" date="2019-04" db="EMBL/GenBank/DDBJ databases">
        <authorList>
            <person name="Yang S."/>
            <person name="Wei W."/>
        </authorList>
    </citation>
    <scope>NUCLEOTIDE SEQUENCE [LARGE SCALE GENOMIC DNA]</scope>
    <source>
        <strain evidence="6">ZP60</strain>
    </source>
</reference>
<keyword evidence="1" id="KW-0472">Membrane</keyword>
<organism evidence="5 6">
    <name type="scientific">Halomicrobium mukohataei</name>
    <dbReference type="NCBI Taxonomy" id="57705"/>
    <lineage>
        <taxon>Archaea</taxon>
        <taxon>Methanobacteriati</taxon>
        <taxon>Methanobacteriota</taxon>
        <taxon>Stenosarchaea group</taxon>
        <taxon>Halobacteria</taxon>
        <taxon>Halobacteriales</taxon>
        <taxon>Haloarculaceae</taxon>
        <taxon>Halomicrobium</taxon>
    </lineage>
</organism>
<reference evidence="5 6" key="1">
    <citation type="submission" date="2019-04" db="EMBL/GenBank/DDBJ databases">
        <title>Complete genome sequence of Arthrobacter sp. ZXY-2 associated with effective atrazine degradation and salt adaptation.</title>
        <authorList>
            <person name="Zhao X."/>
        </authorList>
    </citation>
    <scope>NUCLEOTIDE SEQUENCE [LARGE SCALE GENOMIC DNA]</scope>
    <source>
        <strain evidence="6">ZP60</strain>
    </source>
</reference>
<evidence type="ECO:0000259" key="2">
    <source>
        <dbReference type="Pfam" id="PF26236"/>
    </source>
</evidence>
<dbReference type="Pfam" id="PF26238">
    <property type="entry name" value="DUF8054_M"/>
    <property type="match status" value="1"/>
</dbReference>
<evidence type="ECO:0000256" key="1">
    <source>
        <dbReference type="SAM" id="Phobius"/>
    </source>
</evidence>
<dbReference type="InterPro" id="IPR058674">
    <property type="entry name" value="DUF8054_N"/>
</dbReference>
<dbReference type="KEGG" id="halz:E5139_05805"/>
<name>A0A4D6KA09_9EURY</name>
<dbReference type="GeneID" id="42178431"/>
<dbReference type="Pfam" id="PF26236">
    <property type="entry name" value="DUF8054_N"/>
    <property type="match status" value="1"/>
</dbReference>
<dbReference type="InterPro" id="IPR058675">
    <property type="entry name" value="DUF8054_C"/>
</dbReference>
<evidence type="ECO:0000313" key="5">
    <source>
        <dbReference type="EMBL" id="QCD65178.1"/>
    </source>
</evidence>
<dbReference type="InterPro" id="IPR058775">
    <property type="entry name" value="DUF8054_M"/>
</dbReference>
<accession>A0A4D6KA09</accession>
<keyword evidence="1" id="KW-0812">Transmembrane</keyword>
<dbReference type="RefSeq" id="WP_012808062.1">
    <property type="nucleotide sequence ID" value="NZ_CP039375.1"/>
</dbReference>
<evidence type="ECO:0000259" key="3">
    <source>
        <dbReference type="Pfam" id="PF26237"/>
    </source>
</evidence>
<evidence type="ECO:0000313" key="6">
    <source>
        <dbReference type="Proteomes" id="UP000297053"/>
    </source>
</evidence>
<dbReference type="EMBL" id="CP039375">
    <property type="protein sequence ID" value="QCD65178.1"/>
    <property type="molecule type" value="Genomic_DNA"/>
</dbReference>
<feature type="transmembrane region" description="Helical" evidence="1">
    <location>
        <begin position="45"/>
        <end position="64"/>
    </location>
</feature>